<evidence type="ECO:0000256" key="6">
    <source>
        <dbReference type="ARBA" id="ARBA00022833"/>
    </source>
</evidence>
<evidence type="ECO:0000256" key="3">
    <source>
        <dbReference type="ARBA" id="ARBA00022679"/>
    </source>
</evidence>
<dbReference type="PANTHER" id="PTHR30616">
    <property type="entry name" value="UNCHARACTERIZED PROTEIN YFIH"/>
    <property type="match status" value="1"/>
</dbReference>
<proteinExistence type="inferred from homology"/>
<dbReference type="GO" id="GO:0016787">
    <property type="term" value="F:hydrolase activity"/>
    <property type="evidence" value="ECO:0007669"/>
    <property type="project" value="UniProtKB-KW"/>
</dbReference>
<dbReference type="CDD" id="cd16833">
    <property type="entry name" value="YfiH"/>
    <property type="match status" value="1"/>
</dbReference>
<keyword evidence="6" id="KW-0862">Zinc</keyword>
<comment type="caution">
    <text evidence="11">The sequence shown here is derived from an EMBL/GenBank/DDBJ whole genome shotgun (WGS) entry which is preliminary data.</text>
</comment>
<evidence type="ECO:0000256" key="2">
    <source>
        <dbReference type="ARBA" id="ARBA00007353"/>
    </source>
</evidence>
<evidence type="ECO:0000313" key="12">
    <source>
        <dbReference type="Proteomes" id="UP000256999"/>
    </source>
</evidence>
<evidence type="ECO:0000256" key="8">
    <source>
        <dbReference type="ARBA" id="ARBA00048968"/>
    </source>
</evidence>
<dbReference type="EMBL" id="QUOV01000001">
    <property type="protein sequence ID" value="REL34775.1"/>
    <property type="molecule type" value="Genomic_DNA"/>
</dbReference>
<evidence type="ECO:0000256" key="5">
    <source>
        <dbReference type="ARBA" id="ARBA00022801"/>
    </source>
</evidence>
<evidence type="ECO:0000313" key="11">
    <source>
        <dbReference type="EMBL" id="REL34775.1"/>
    </source>
</evidence>
<dbReference type="PANTHER" id="PTHR30616:SF2">
    <property type="entry name" value="PURINE NUCLEOSIDE PHOSPHORYLASE LACC1"/>
    <property type="match status" value="1"/>
</dbReference>
<comment type="catalytic activity">
    <reaction evidence="7">
        <text>adenosine + H2O + H(+) = inosine + NH4(+)</text>
        <dbReference type="Rhea" id="RHEA:24408"/>
        <dbReference type="ChEBI" id="CHEBI:15377"/>
        <dbReference type="ChEBI" id="CHEBI:15378"/>
        <dbReference type="ChEBI" id="CHEBI:16335"/>
        <dbReference type="ChEBI" id="CHEBI:17596"/>
        <dbReference type="ChEBI" id="CHEBI:28938"/>
        <dbReference type="EC" id="3.5.4.4"/>
    </reaction>
    <physiologicalReaction direction="left-to-right" evidence="7">
        <dbReference type="Rhea" id="RHEA:24409"/>
    </physiologicalReaction>
</comment>
<dbReference type="Pfam" id="PF02578">
    <property type="entry name" value="Cu-oxidase_4"/>
    <property type="match status" value="1"/>
</dbReference>
<keyword evidence="4" id="KW-0479">Metal-binding</keyword>
<comment type="catalytic activity">
    <reaction evidence="8">
        <text>adenosine + phosphate = alpha-D-ribose 1-phosphate + adenine</text>
        <dbReference type="Rhea" id="RHEA:27642"/>
        <dbReference type="ChEBI" id="CHEBI:16335"/>
        <dbReference type="ChEBI" id="CHEBI:16708"/>
        <dbReference type="ChEBI" id="CHEBI:43474"/>
        <dbReference type="ChEBI" id="CHEBI:57720"/>
        <dbReference type="EC" id="2.4.2.1"/>
    </reaction>
    <physiologicalReaction direction="left-to-right" evidence="8">
        <dbReference type="Rhea" id="RHEA:27643"/>
    </physiologicalReaction>
</comment>
<keyword evidence="5" id="KW-0378">Hydrolase</keyword>
<keyword evidence="3" id="KW-0808">Transferase</keyword>
<sequence>MASHKIVVEWPARHVTAFTTTRELAGELALAGQYDSFNLGLHVGDSPEQVNANRASLAKDLPAGTNIQWLEQVHGSNVAIVDQYQVAPITADAAITRSPNIALAVMTADCLPILIADKSGQVIAAIHGGWRPLAQNIIAKTVEAMNTPVAQLVAWLGPCIGPRAFEVGCEVKNTFVNLNPATVDAFQVVPQSAQKYLANLHQIAQCLLSASGIVEVASLPHCTYSMAQQYYSYRRESVTGRMASIICRNDY</sequence>
<dbReference type="SUPFAM" id="SSF64438">
    <property type="entry name" value="CNF1/YfiH-like putative cysteine hydrolases"/>
    <property type="match status" value="1"/>
</dbReference>
<name>A0A3E0UF76_9GAMM</name>
<comment type="similarity">
    <text evidence="2 10">Belongs to the purine nucleoside phosphorylase YfiH/LACC1 family.</text>
</comment>
<dbReference type="AlphaFoldDB" id="A0A3E0UF76"/>
<reference evidence="11 12" key="1">
    <citation type="submission" date="2018-08" db="EMBL/GenBank/DDBJ databases">
        <title>Thalassotalea euphylliae genome.</title>
        <authorList>
            <person name="Summers S."/>
            <person name="Rice S.A."/>
            <person name="Freckelton M.L."/>
            <person name="Nedved B.T."/>
            <person name="Hadfield M.G."/>
        </authorList>
    </citation>
    <scope>NUCLEOTIDE SEQUENCE [LARGE SCALE GENOMIC DNA]</scope>
    <source>
        <strain evidence="11 12">H2</strain>
    </source>
</reference>
<accession>A0A3E0UF76</accession>
<evidence type="ECO:0000256" key="9">
    <source>
        <dbReference type="ARBA" id="ARBA00049893"/>
    </source>
</evidence>
<comment type="catalytic activity">
    <reaction evidence="1">
        <text>inosine + phosphate = alpha-D-ribose 1-phosphate + hypoxanthine</text>
        <dbReference type="Rhea" id="RHEA:27646"/>
        <dbReference type="ChEBI" id="CHEBI:17368"/>
        <dbReference type="ChEBI" id="CHEBI:17596"/>
        <dbReference type="ChEBI" id="CHEBI:43474"/>
        <dbReference type="ChEBI" id="CHEBI:57720"/>
        <dbReference type="EC" id="2.4.2.1"/>
    </reaction>
    <physiologicalReaction direction="left-to-right" evidence="1">
        <dbReference type="Rhea" id="RHEA:27647"/>
    </physiologicalReaction>
</comment>
<dbReference type="InterPro" id="IPR003730">
    <property type="entry name" value="Cu_polyphenol_OxRdtase"/>
</dbReference>
<protein>
    <recommendedName>
        <fullName evidence="10">Purine nucleoside phosphorylase</fullName>
    </recommendedName>
</protein>
<evidence type="ECO:0000256" key="1">
    <source>
        <dbReference type="ARBA" id="ARBA00000553"/>
    </source>
</evidence>
<dbReference type="InterPro" id="IPR038371">
    <property type="entry name" value="Cu_polyphenol_OxRdtase_sf"/>
</dbReference>
<dbReference type="InterPro" id="IPR011324">
    <property type="entry name" value="Cytotoxic_necrot_fac-like_cat"/>
</dbReference>
<evidence type="ECO:0000256" key="10">
    <source>
        <dbReference type="RuleBase" id="RU361274"/>
    </source>
</evidence>
<organism evidence="11 12">
    <name type="scientific">Thalassotalea euphylliae</name>
    <dbReference type="NCBI Taxonomy" id="1655234"/>
    <lineage>
        <taxon>Bacteria</taxon>
        <taxon>Pseudomonadati</taxon>
        <taxon>Pseudomonadota</taxon>
        <taxon>Gammaproteobacteria</taxon>
        <taxon>Alteromonadales</taxon>
        <taxon>Colwelliaceae</taxon>
        <taxon>Thalassotalea</taxon>
    </lineage>
</organism>
<dbReference type="NCBIfam" id="TIGR00726">
    <property type="entry name" value="peptidoglycan editing factor PgeF"/>
    <property type="match status" value="1"/>
</dbReference>
<dbReference type="Gene3D" id="3.60.140.10">
    <property type="entry name" value="CNF1/YfiH-like putative cysteine hydrolases"/>
    <property type="match status" value="1"/>
</dbReference>
<dbReference type="OrthoDB" id="4279at2"/>
<dbReference type="Proteomes" id="UP000256999">
    <property type="component" value="Unassembled WGS sequence"/>
</dbReference>
<evidence type="ECO:0000256" key="4">
    <source>
        <dbReference type="ARBA" id="ARBA00022723"/>
    </source>
</evidence>
<comment type="catalytic activity">
    <reaction evidence="9">
        <text>S-methyl-5'-thioadenosine + phosphate = 5-(methylsulfanyl)-alpha-D-ribose 1-phosphate + adenine</text>
        <dbReference type="Rhea" id="RHEA:11852"/>
        <dbReference type="ChEBI" id="CHEBI:16708"/>
        <dbReference type="ChEBI" id="CHEBI:17509"/>
        <dbReference type="ChEBI" id="CHEBI:43474"/>
        <dbReference type="ChEBI" id="CHEBI:58533"/>
        <dbReference type="EC" id="2.4.2.28"/>
    </reaction>
    <physiologicalReaction direction="left-to-right" evidence="9">
        <dbReference type="Rhea" id="RHEA:11853"/>
    </physiologicalReaction>
</comment>
<dbReference type="GO" id="GO:0017061">
    <property type="term" value="F:S-methyl-5-thioadenosine phosphorylase activity"/>
    <property type="evidence" value="ECO:0007669"/>
    <property type="project" value="UniProtKB-EC"/>
</dbReference>
<gene>
    <name evidence="11" type="primary">pgeF</name>
    <name evidence="11" type="ORF">DXX92_05070</name>
</gene>
<evidence type="ECO:0000256" key="7">
    <source>
        <dbReference type="ARBA" id="ARBA00047989"/>
    </source>
</evidence>
<dbReference type="GO" id="GO:0005507">
    <property type="term" value="F:copper ion binding"/>
    <property type="evidence" value="ECO:0007669"/>
    <property type="project" value="TreeGrafter"/>
</dbReference>